<evidence type="ECO:0000313" key="10">
    <source>
        <dbReference type="EMBL" id="OEH84356.1"/>
    </source>
</evidence>
<dbReference type="RefSeq" id="WP_069703339.1">
    <property type="nucleotide sequence ID" value="NZ_MJAT01000039.1"/>
</dbReference>
<evidence type="ECO:0000256" key="1">
    <source>
        <dbReference type="ARBA" id="ARBA00004496"/>
    </source>
</evidence>
<dbReference type="EC" id="6.3.4.19" evidence="8"/>
<dbReference type="GO" id="GO:0005524">
    <property type="term" value="F:ATP binding"/>
    <property type="evidence" value="ECO:0007669"/>
    <property type="project" value="UniProtKB-UniRule"/>
</dbReference>
<dbReference type="GO" id="GO:0006400">
    <property type="term" value="P:tRNA modification"/>
    <property type="evidence" value="ECO:0007669"/>
    <property type="project" value="UniProtKB-UniRule"/>
</dbReference>
<evidence type="ECO:0000256" key="3">
    <source>
        <dbReference type="ARBA" id="ARBA00022598"/>
    </source>
</evidence>
<evidence type="ECO:0000256" key="8">
    <source>
        <dbReference type="HAMAP-Rule" id="MF_01161"/>
    </source>
</evidence>
<dbReference type="Pfam" id="PF01171">
    <property type="entry name" value="ATP_bind_3"/>
    <property type="match status" value="1"/>
</dbReference>
<dbReference type="SUPFAM" id="SSF52402">
    <property type="entry name" value="Adenine nucleotide alpha hydrolases-like"/>
    <property type="match status" value="1"/>
</dbReference>
<proteinExistence type="inferred from homology"/>
<dbReference type="GO" id="GO:0032267">
    <property type="term" value="F:tRNA(Ile)-lysidine synthase activity"/>
    <property type="evidence" value="ECO:0007669"/>
    <property type="project" value="UniProtKB-EC"/>
</dbReference>
<evidence type="ECO:0000259" key="9">
    <source>
        <dbReference type="SMART" id="SM00977"/>
    </source>
</evidence>
<dbReference type="InterPro" id="IPR012796">
    <property type="entry name" value="Lysidine-tRNA-synth_C"/>
</dbReference>
<keyword evidence="6 8" id="KW-0067">ATP-binding</keyword>
<comment type="similarity">
    <text evidence="8">Belongs to the tRNA(Ile)-lysidine synthase family.</text>
</comment>
<dbReference type="HAMAP" id="MF_01161">
    <property type="entry name" value="tRNA_Ile_lys_synt"/>
    <property type="match status" value="1"/>
</dbReference>
<dbReference type="EMBL" id="MJAT01000039">
    <property type="protein sequence ID" value="OEH84356.1"/>
    <property type="molecule type" value="Genomic_DNA"/>
</dbReference>
<keyword evidence="4 8" id="KW-0819">tRNA processing</keyword>
<comment type="domain">
    <text evidence="8">The N-terminal region contains the highly conserved SGGXDS motif, predicted to be a P-loop motif involved in ATP binding.</text>
</comment>
<evidence type="ECO:0000256" key="7">
    <source>
        <dbReference type="ARBA" id="ARBA00048539"/>
    </source>
</evidence>
<dbReference type="STRING" id="1390249.BHU72_11170"/>
<dbReference type="InterPro" id="IPR012094">
    <property type="entry name" value="tRNA_Ile_lys_synt"/>
</dbReference>
<evidence type="ECO:0000256" key="4">
    <source>
        <dbReference type="ARBA" id="ARBA00022694"/>
    </source>
</evidence>
<dbReference type="InterPro" id="IPR012795">
    <property type="entry name" value="tRNA_Ile_lys_synt_N"/>
</dbReference>
<sequence>MANPLPITIRNNVLELANQAVVVGVSGGPDSMALLDVLQSLKEELNIHSIVAHLEHGFRGQESIEDAKYVEQYCLKYGLTFEMKSVNMPFLIEQRKGSSQEESRRERYQWFREIAKKYHAKYVLLGHHADDQVETVLMRLLQGTSLDGLSGMAVKRHWNGLTIVRPMLFVSKEDIEAYCKEQGIQPRRDPSNATNKYLRNKVRNHLIPLLEQEYNPKVKDAILNLVELGKEENDYMQTLALNSLKGLLEEEKQGKFYKVNRNGLINVPLPLQRRVILLILYYLQKSTRFEKRHVDILLRWIATPESGGILQLPGTVKVIREAEAIIFTTYVHSKPGIGAIEASTDSQVVLPSGSRIEFHVFDYETARRIKPTRNLVLFDWEMLKEKRLTVRSRIDGDRMSIWGMEGSKKVKDILIDAKVPAHQRESIPLIVSEEEIIWAAGVRRSSKAPVTDDTKNVLCIQYIE</sequence>
<dbReference type="NCBIfam" id="TIGR02433">
    <property type="entry name" value="lysidine_TilS_C"/>
    <property type="match status" value="1"/>
</dbReference>
<gene>
    <name evidence="8" type="primary">tilS</name>
    <name evidence="10" type="ORF">BHU72_11170</name>
</gene>
<name>A0A1E5L2L1_9FIRM</name>
<dbReference type="OrthoDB" id="9807403at2"/>
<dbReference type="CDD" id="cd01992">
    <property type="entry name" value="TilS_N"/>
    <property type="match status" value="1"/>
</dbReference>
<comment type="subcellular location">
    <subcellularLocation>
        <location evidence="1 8">Cytoplasm</location>
    </subcellularLocation>
</comment>
<keyword evidence="3 8" id="KW-0436">Ligase</keyword>
<dbReference type="Proteomes" id="UP000095255">
    <property type="component" value="Unassembled WGS sequence"/>
</dbReference>
<dbReference type="InterPro" id="IPR011063">
    <property type="entry name" value="TilS/TtcA_N"/>
</dbReference>
<keyword evidence="5 8" id="KW-0547">Nucleotide-binding</keyword>
<comment type="function">
    <text evidence="8">Ligates lysine onto the cytidine present at position 34 of the AUA codon-specific tRNA(Ile) that contains the anticodon CAU, in an ATP-dependent manner. Cytidine is converted to lysidine, thus changing the amino acid specificity of the tRNA from methionine to isoleucine.</text>
</comment>
<dbReference type="Pfam" id="PF11734">
    <property type="entry name" value="TilS_C"/>
    <property type="match status" value="1"/>
</dbReference>
<evidence type="ECO:0000256" key="5">
    <source>
        <dbReference type="ARBA" id="ARBA00022741"/>
    </source>
</evidence>
<keyword evidence="11" id="KW-1185">Reference proteome</keyword>
<dbReference type="InterPro" id="IPR014729">
    <property type="entry name" value="Rossmann-like_a/b/a_fold"/>
</dbReference>
<evidence type="ECO:0000313" key="11">
    <source>
        <dbReference type="Proteomes" id="UP000095255"/>
    </source>
</evidence>
<accession>A0A1E5L2L1</accession>
<reference evidence="10 11" key="1">
    <citation type="submission" date="2016-09" db="EMBL/GenBank/DDBJ databases">
        <title>Desulfuribacillus arsenicus sp. nov., an obligately anaerobic, dissimilatory arsenic- and antimonate-reducing bacterium isolated from anoxic sediments.</title>
        <authorList>
            <person name="Abin C.A."/>
            <person name="Hollibaugh J.T."/>
        </authorList>
    </citation>
    <scope>NUCLEOTIDE SEQUENCE [LARGE SCALE GENOMIC DNA]</scope>
    <source>
        <strain evidence="10 11">MLFW-2</strain>
    </source>
</reference>
<evidence type="ECO:0000256" key="6">
    <source>
        <dbReference type="ARBA" id="ARBA00022840"/>
    </source>
</evidence>
<dbReference type="NCBIfam" id="TIGR02432">
    <property type="entry name" value="lysidine_TilS_N"/>
    <property type="match status" value="1"/>
</dbReference>
<evidence type="ECO:0000256" key="2">
    <source>
        <dbReference type="ARBA" id="ARBA00022490"/>
    </source>
</evidence>
<feature type="domain" description="Lysidine-tRNA(Ile) synthetase C-terminal" evidence="9">
    <location>
        <begin position="388"/>
        <end position="460"/>
    </location>
</feature>
<keyword evidence="2 8" id="KW-0963">Cytoplasm</keyword>
<dbReference type="PANTHER" id="PTHR43033">
    <property type="entry name" value="TRNA(ILE)-LYSIDINE SYNTHASE-RELATED"/>
    <property type="match status" value="1"/>
</dbReference>
<feature type="binding site" evidence="8">
    <location>
        <begin position="26"/>
        <end position="31"/>
    </location>
    <ligand>
        <name>ATP</name>
        <dbReference type="ChEBI" id="CHEBI:30616"/>
    </ligand>
</feature>
<dbReference type="SUPFAM" id="SSF56037">
    <property type="entry name" value="PheT/TilS domain"/>
    <property type="match status" value="1"/>
</dbReference>
<dbReference type="AlphaFoldDB" id="A0A1E5L2L1"/>
<dbReference type="SUPFAM" id="SSF82829">
    <property type="entry name" value="MesJ substrate recognition domain-like"/>
    <property type="match status" value="1"/>
</dbReference>
<dbReference type="GO" id="GO:0005737">
    <property type="term" value="C:cytoplasm"/>
    <property type="evidence" value="ECO:0007669"/>
    <property type="project" value="UniProtKB-SubCell"/>
</dbReference>
<dbReference type="Gene3D" id="3.30.465.60">
    <property type="match status" value="1"/>
</dbReference>
<protein>
    <recommendedName>
        <fullName evidence="8">tRNA(Ile)-lysidine synthase</fullName>
        <ecNumber evidence="8">6.3.4.19</ecNumber>
    </recommendedName>
    <alternativeName>
        <fullName evidence="8">tRNA(Ile)-2-lysyl-cytidine synthase</fullName>
    </alternativeName>
    <alternativeName>
        <fullName evidence="8">tRNA(Ile)-lysidine synthetase</fullName>
    </alternativeName>
</protein>
<comment type="catalytic activity">
    <reaction evidence="7 8">
        <text>cytidine(34) in tRNA(Ile2) + L-lysine + ATP = lysidine(34) in tRNA(Ile2) + AMP + diphosphate + H(+)</text>
        <dbReference type="Rhea" id="RHEA:43744"/>
        <dbReference type="Rhea" id="RHEA-COMP:10625"/>
        <dbReference type="Rhea" id="RHEA-COMP:10670"/>
        <dbReference type="ChEBI" id="CHEBI:15378"/>
        <dbReference type="ChEBI" id="CHEBI:30616"/>
        <dbReference type="ChEBI" id="CHEBI:32551"/>
        <dbReference type="ChEBI" id="CHEBI:33019"/>
        <dbReference type="ChEBI" id="CHEBI:82748"/>
        <dbReference type="ChEBI" id="CHEBI:83665"/>
        <dbReference type="ChEBI" id="CHEBI:456215"/>
        <dbReference type="EC" id="6.3.4.19"/>
    </reaction>
</comment>
<organism evidence="10 11">
    <name type="scientific">Desulfuribacillus stibiiarsenatis</name>
    <dbReference type="NCBI Taxonomy" id="1390249"/>
    <lineage>
        <taxon>Bacteria</taxon>
        <taxon>Bacillati</taxon>
        <taxon>Bacillota</taxon>
        <taxon>Desulfuribacillia</taxon>
        <taxon>Desulfuribacillales</taxon>
        <taxon>Desulfuribacillaceae</taxon>
        <taxon>Desulfuribacillus</taxon>
    </lineage>
</organism>
<comment type="caution">
    <text evidence="10">The sequence shown here is derived from an EMBL/GenBank/DDBJ whole genome shotgun (WGS) entry which is preliminary data.</text>
</comment>
<dbReference type="PANTHER" id="PTHR43033:SF1">
    <property type="entry name" value="TRNA(ILE)-LYSIDINE SYNTHASE-RELATED"/>
    <property type="match status" value="1"/>
</dbReference>
<dbReference type="SMART" id="SM00977">
    <property type="entry name" value="TilS_C"/>
    <property type="match status" value="1"/>
</dbReference>
<dbReference type="Gene3D" id="3.40.50.620">
    <property type="entry name" value="HUPs"/>
    <property type="match status" value="1"/>
</dbReference>